<comment type="caution">
    <text evidence="6">The sequence shown here is derived from an EMBL/GenBank/DDBJ whole genome shotgun (WGS) entry which is preliminary data.</text>
</comment>
<dbReference type="Pfam" id="PF04082">
    <property type="entry name" value="Fungal_trans"/>
    <property type="match status" value="1"/>
</dbReference>
<dbReference type="CDD" id="cd12148">
    <property type="entry name" value="fungal_TF_MHR"/>
    <property type="match status" value="1"/>
</dbReference>
<dbReference type="GO" id="GO:0005634">
    <property type="term" value="C:nucleus"/>
    <property type="evidence" value="ECO:0007669"/>
    <property type="project" value="UniProtKB-SubCell"/>
</dbReference>
<feature type="coiled-coil region" evidence="4">
    <location>
        <begin position="135"/>
        <end position="162"/>
    </location>
</feature>
<keyword evidence="4" id="KW-0175">Coiled coil</keyword>
<name>A0A8H7EZP0_AGABI</name>
<dbReference type="InterPro" id="IPR001138">
    <property type="entry name" value="Zn2Cys6_DnaBD"/>
</dbReference>
<dbReference type="GO" id="GO:0008270">
    <property type="term" value="F:zinc ion binding"/>
    <property type="evidence" value="ECO:0007669"/>
    <property type="project" value="InterPro"/>
</dbReference>
<dbReference type="PANTHER" id="PTHR31001">
    <property type="entry name" value="UNCHARACTERIZED TRANSCRIPTIONAL REGULATORY PROTEIN"/>
    <property type="match status" value="1"/>
</dbReference>
<proteinExistence type="predicted"/>
<evidence type="ECO:0000256" key="3">
    <source>
        <dbReference type="ARBA" id="ARBA00023242"/>
    </source>
</evidence>
<dbReference type="GO" id="GO:0006351">
    <property type="term" value="P:DNA-templated transcription"/>
    <property type="evidence" value="ECO:0007669"/>
    <property type="project" value="InterPro"/>
</dbReference>
<organism evidence="6 7">
    <name type="scientific">Agaricus bisporus var. burnettii</name>
    <dbReference type="NCBI Taxonomy" id="192524"/>
    <lineage>
        <taxon>Eukaryota</taxon>
        <taxon>Fungi</taxon>
        <taxon>Dikarya</taxon>
        <taxon>Basidiomycota</taxon>
        <taxon>Agaricomycotina</taxon>
        <taxon>Agaricomycetes</taxon>
        <taxon>Agaricomycetidae</taxon>
        <taxon>Agaricales</taxon>
        <taxon>Agaricineae</taxon>
        <taxon>Agaricaceae</taxon>
        <taxon>Agaricus</taxon>
    </lineage>
</organism>
<evidence type="ECO:0000256" key="4">
    <source>
        <dbReference type="SAM" id="Coils"/>
    </source>
</evidence>
<dbReference type="SUPFAM" id="SSF57701">
    <property type="entry name" value="Zn2/Cys6 DNA-binding domain"/>
    <property type="match status" value="1"/>
</dbReference>
<dbReference type="Gene3D" id="4.10.240.10">
    <property type="entry name" value="Zn(2)-C6 fungal-type DNA-binding domain"/>
    <property type="match status" value="1"/>
</dbReference>
<keyword evidence="3" id="KW-0539">Nucleus</keyword>
<dbReference type="GO" id="GO:0000981">
    <property type="term" value="F:DNA-binding transcription factor activity, RNA polymerase II-specific"/>
    <property type="evidence" value="ECO:0007669"/>
    <property type="project" value="InterPro"/>
</dbReference>
<reference evidence="6 7" key="1">
    <citation type="journal article" name="Sci. Rep.">
        <title>Telomere-to-telomere assembled and centromere annotated genomes of the two main subspecies of the button mushroom Agaricus bisporus reveal especially polymorphic chromosome ends.</title>
        <authorList>
            <person name="Sonnenberg A.S.M."/>
            <person name="Sedaghat-Telgerd N."/>
            <person name="Lavrijssen B."/>
            <person name="Ohm R.A."/>
            <person name="Hendrickx P.M."/>
            <person name="Scholtmeijer K."/>
            <person name="Baars J.J.P."/>
            <person name="van Peer A."/>
        </authorList>
    </citation>
    <scope>NUCLEOTIDE SEQUENCE [LARGE SCALE GENOMIC DNA]</scope>
    <source>
        <strain evidence="6 7">H119_p4</strain>
    </source>
</reference>
<dbReference type="EMBL" id="JABXXO010000009">
    <property type="protein sequence ID" value="KAF7770379.1"/>
    <property type="molecule type" value="Genomic_DNA"/>
</dbReference>
<dbReference type="InterPro" id="IPR007219">
    <property type="entry name" value="XnlR_reg_dom"/>
</dbReference>
<evidence type="ECO:0000256" key="2">
    <source>
        <dbReference type="ARBA" id="ARBA00022723"/>
    </source>
</evidence>
<gene>
    <name evidence="6" type="ORF">Agabi119p4_6353</name>
</gene>
<dbReference type="PROSITE" id="PS50048">
    <property type="entry name" value="ZN2_CY6_FUNGAL_2"/>
    <property type="match status" value="1"/>
</dbReference>
<evidence type="ECO:0000259" key="5">
    <source>
        <dbReference type="PROSITE" id="PS50048"/>
    </source>
</evidence>
<dbReference type="SMART" id="SM00066">
    <property type="entry name" value="GAL4"/>
    <property type="match status" value="1"/>
</dbReference>
<evidence type="ECO:0000256" key="1">
    <source>
        <dbReference type="ARBA" id="ARBA00004123"/>
    </source>
</evidence>
<comment type="subcellular location">
    <subcellularLocation>
        <location evidence="1">Nucleus</location>
    </subcellularLocation>
</comment>
<sequence>MSQDGSHFIADLIGDNPESEKHLEGFRISQITGPWYTKSPASYSIYVFLPEAMSSHYSDFPSNVRGGDLKMKHRRAAIRPNHAESPLNCAECRRSKLRCDRSIPCSSCVKRGCGAICPDGLLTTGQGNRFVVATTEELHEKNQQLSYRIRDLEEALQTLHSERSTVPHPLLSEALLRVKTPLQREPLPPRSSNTFILGDVTGPQGSMSVHDPRVSRYHGGTANSLYFLQHGQQRGTYASEEVFNNLQPFLPPEILTKASMMPISYCPISNKANLQCLLPHLPTRTISMELRSLFYTYASWMYNPIAEDIFEKHIFSIFFSSSASVQLPADPSTTHKLSLLFMTLAIGSLMDPSLSPYNMEAERYHQLARAALFQSSLSELATQYAVEALFLMSFYLFLVDRYGTTSEPRCLIMGIAVNIGQSIGLHRDSTHWSFEAAETRHRRQLFWEIFTYDSWQSLTFAVALLKISSTHGNTAVLRLDERIRSFPIPLILRLPESSNDNNSPVRPDMIGPTLQRYIVFAMREMSRLYLHRGFFTKAIVEHPENPLQSPYHDSIEAVFHCAQTFVERMWNLHSQAETICSRLWFLWAHMFSCSVILASIVIRCPSKDIAPAALVQLESASKLFSKVAPGFGAADLLETMQHLQRKAQHNLSEYRRVGTLRSHMAAPYPGPIVGGNNLDEVTLLRGSTFIGAKAEPIHPSSPQIPLSFLPSPQIFPLSVSGANIPPAPFNRYDAASRSGHRYDKATQTRLQPLQNAAYATNISTGTEYHDFCGIFQPIFPEKGNRTLDLPYFSMNQTLITPLLEESGKTSGASETRIQPVWMDLVADLD</sequence>
<protein>
    <submittedName>
        <fullName evidence="6">Transcriptional regulator family: Fungal Specific TF</fullName>
    </submittedName>
</protein>
<dbReference type="PANTHER" id="PTHR31001:SF56">
    <property type="entry name" value="ZN(2)-C6 FUNGAL-TYPE DOMAIN-CONTAINING PROTEIN"/>
    <property type="match status" value="1"/>
</dbReference>
<dbReference type="InterPro" id="IPR050613">
    <property type="entry name" value="Sec_Metabolite_Reg"/>
</dbReference>
<dbReference type="Proteomes" id="UP000629468">
    <property type="component" value="Unassembled WGS sequence"/>
</dbReference>
<accession>A0A8H7EZP0</accession>
<keyword evidence="2" id="KW-0479">Metal-binding</keyword>
<dbReference type="InterPro" id="IPR036864">
    <property type="entry name" value="Zn2-C6_fun-type_DNA-bd_sf"/>
</dbReference>
<feature type="domain" description="Zn(2)-C6 fungal-type" evidence="5">
    <location>
        <begin position="88"/>
        <end position="117"/>
    </location>
</feature>
<dbReference type="AlphaFoldDB" id="A0A8H7EZP0"/>
<evidence type="ECO:0000313" key="7">
    <source>
        <dbReference type="Proteomes" id="UP000629468"/>
    </source>
</evidence>
<dbReference type="GO" id="GO:0003677">
    <property type="term" value="F:DNA binding"/>
    <property type="evidence" value="ECO:0007669"/>
    <property type="project" value="InterPro"/>
</dbReference>
<evidence type="ECO:0000313" key="6">
    <source>
        <dbReference type="EMBL" id="KAF7770379.1"/>
    </source>
</evidence>
<dbReference type="CDD" id="cd00067">
    <property type="entry name" value="GAL4"/>
    <property type="match status" value="1"/>
</dbReference>